<evidence type="ECO:0000313" key="3">
    <source>
        <dbReference type="Proteomes" id="UP000784294"/>
    </source>
</evidence>
<dbReference type="EMBL" id="CAAALY010258069">
    <property type="protein sequence ID" value="VEL38488.1"/>
    <property type="molecule type" value="Genomic_DNA"/>
</dbReference>
<comment type="caution">
    <text evidence="2">The sequence shown here is derived from an EMBL/GenBank/DDBJ whole genome shotgun (WGS) entry which is preliminary data.</text>
</comment>
<name>A0A3S5B2H4_9PLAT</name>
<proteinExistence type="predicted"/>
<keyword evidence="3" id="KW-1185">Reference proteome</keyword>
<feature type="region of interest" description="Disordered" evidence="1">
    <location>
        <begin position="73"/>
        <end position="94"/>
    </location>
</feature>
<feature type="region of interest" description="Disordered" evidence="1">
    <location>
        <begin position="130"/>
        <end position="155"/>
    </location>
</feature>
<accession>A0A3S5B2H4</accession>
<dbReference type="AlphaFoldDB" id="A0A3S5B2H4"/>
<protein>
    <submittedName>
        <fullName evidence="2">Uncharacterized protein</fullName>
    </submittedName>
</protein>
<evidence type="ECO:0000256" key="1">
    <source>
        <dbReference type="SAM" id="MobiDB-lite"/>
    </source>
</evidence>
<evidence type="ECO:0000313" key="2">
    <source>
        <dbReference type="EMBL" id="VEL38488.1"/>
    </source>
</evidence>
<sequence length="155" mass="17163">MSTKPYNGPYRASAASRVSNAALPSIAGLPYLTGPPGNQQDLPYLLSEMYRRPWPASASLLNWPNKPSWLLKGQSEASAKDSDTGGRRYGSYDFGTEAKPYRQDSFRPMLMAPPLYHAYRLRSPLQAPSVRTFSSRGTSASTPRLDVNRTVFHPP</sequence>
<gene>
    <name evidence="2" type="ORF">PXEA_LOCUS31928</name>
</gene>
<dbReference type="Proteomes" id="UP000784294">
    <property type="component" value="Unassembled WGS sequence"/>
</dbReference>
<reference evidence="2" key="1">
    <citation type="submission" date="2018-11" db="EMBL/GenBank/DDBJ databases">
        <authorList>
            <consortium name="Pathogen Informatics"/>
        </authorList>
    </citation>
    <scope>NUCLEOTIDE SEQUENCE</scope>
</reference>
<organism evidence="2 3">
    <name type="scientific">Protopolystoma xenopodis</name>
    <dbReference type="NCBI Taxonomy" id="117903"/>
    <lineage>
        <taxon>Eukaryota</taxon>
        <taxon>Metazoa</taxon>
        <taxon>Spiralia</taxon>
        <taxon>Lophotrochozoa</taxon>
        <taxon>Platyhelminthes</taxon>
        <taxon>Monogenea</taxon>
        <taxon>Polyopisthocotylea</taxon>
        <taxon>Polystomatidea</taxon>
        <taxon>Polystomatidae</taxon>
        <taxon>Protopolystoma</taxon>
    </lineage>
</organism>
<feature type="compositionally biased region" description="Polar residues" evidence="1">
    <location>
        <begin position="130"/>
        <end position="142"/>
    </location>
</feature>